<keyword evidence="2" id="KW-0862">Zinc</keyword>
<keyword evidence="6" id="KW-0539">Nucleus</keyword>
<sequence length="445" mass="51158">MTLRGRETPGFSRFDQIMLQLARSESTVWHSLQAIASMFYTLVEGENGHSPKQSHQKTLQHYNQAVRLLTSSNPHARSPIEVTLICCYVFFNIEILLKHEEGAISHLHGGMQILRNWKMNSRGQDAANYIILAPKFYSTVSFAFVTGRILSSSALLDEKVIYLPMRDHFSTVGEARISLLEITSLGLQSARAFEAYKIKRQVAIEDVGIVHEQAILRRLQDWFRIFDKLLAQMNTECLSAAKIHEIDVLRLSAKLALIWIPPRFSMNEMKYDDFVQDFKGCLHLAKSIYDQALNMVDTVNREFLRDHFQAVYMIILRCRNPIIRHDALEYLKSLRSEGFWQSSLMTRVAERAVDIEEEGPEKCRDSTGAPVPIESSRIHDINIIPLENDHGARMVRFRLRINWKWISREERFMLIPNNDLVPRPPPEPSLATPPASSQKSPSEEV</sequence>
<proteinExistence type="predicted"/>
<dbReference type="PANTHER" id="PTHR36206:SF12">
    <property type="entry name" value="ASPERCRYPTIN BIOSYNTHESIS CLUSTER-SPECIFIC TRANSCRIPTION REGULATOR ATNN-RELATED"/>
    <property type="match status" value="1"/>
</dbReference>
<evidence type="ECO:0000256" key="5">
    <source>
        <dbReference type="ARBA" id="ARBA00023163"/>
    </source>
</evidence>
<dbReference type="InterPro" id="IPR052360">
    <property type="entry name" value="Transcr_Regulatory_Proteins"/>
</dbReference>
<evidence type="ECO:0000256" key="1">
    <source>
        <dbReference type="ARBA" id="ARBA00022723"/>
    </source>
</evidence>
<keyword evidence="4" id="KW-0238">DNA-binding</keyword>
<evidence type="ECO:0000256" key="6">
    <source>
        <dbReference type="ARBA" id="ARBA00023242"/>
    </source>
</evidence>
<dbReference type="Proteomes" id="UP000824998">
    <property type="component" value="Unassembled WGS sequence"/>
</dbReference>
<dbReference type="GO" id="GO:0046872">
    <property type="term" value="F:metal ion binding"/>
    <property type="evidence" value="ECO:0007669"/>
    <property type="project" value="UniProtKB-KW"/>
</dbReference>
<evidence type="ECO:0000256" key="7">
    <source>
        <dbReference type="SAM" id="MobiDB-lite"/>
    </source>
</evidence>
<evidence type="ECO:0000313" key="9">
    <source>
        <dbReference type="Proteomes" id="UP000824998"/>
    </source>
</evidence>
<dbReference type="Pfam" id="PF11951">
    <property type="entry name" value="Fungal_trans_2"/>
    <property type="match status" value="1"/>
</dbReference>
<dbReference type="OrthoDB" id="2593732at2759"/>
<comment type="caution">
    <text evidence="8">The sequence shown here is derived from an EMBL/GenBank/DDBJ whole genome shotgun (WGS) entry which is preliminary data.</text>
</comment>
<protein>
    <recommendedName>
        <fullName evidence="10">C6 zinc finger domain protein</fullName>
    </recommendedName>
</protein>
<keyword evidence="3" id="KW-0805">Transcription regulation</keyword>
<feature type="compositionally biased region" description="Polar residues" evidence="7">
    <location>
        <begin position="435"/>
        <end position="445"/>
    </location>
</feature>
<evidence type="ECO:0008006" key="10">
    <source>
        <dbReference type="Google" id="ProtNLM"/>
    </source>
</evidence>
<keyword evidence="1" id="KW-0479">Metal-binding</keyword>
<evidence type="ECO:0000256" key="2">
    <source>
        <dbReference type="ARBA" id="ARBA00022833"/>
    </source>
</evidence>
<dbReference type="GO" id="GO:0003677">
    <property type="term" value="F:DNA binding"/>
    <property type="evidence" value="ECO:0007669"/>
    <property type="project" value="UniProtKB-KW"/>
</dbReference>
<accession>A0A9P7YHS3</accession>
<evidence type="ECO:0000313" key="8">
    <source>
        <dbReference type="EMBL" id="KAG9233841.1"/>
    </source>
</evidence>
<reference evidence="8" key="1">
    <citation type="journal article" date="2021" name="IMA Fungus">
        <title>Genomic characterization of three marine fungi, including Emericellopsis atlantica sp. nov. with signatures of a generalist lifestyle and marine biomass degradation.</title>
        <authorList>
            <person name="Hagestad O.C."/>
            <person name="Hou L."/>
            <person name="Andersen J.H."/>
            <person name="Hansen E.H."/>
            <person name="Altermark B."/>
            <person name="Li C."/>
            <person name="Kuhnert E."/>
            <person name="Cox R.J."/>
            <person name="Crous P.W."/>
            <person name="Spatafora J.W."/>
            <person name="Lail K."/>
            <person name="Amirebrahimi M."/>
            <person name="Lipzen A."/>
            <person name="Pangilinan J."/>
            <person name="Andreopoulos W."/>
            <person name="Hayes R.D."/>
            <person name="Ng V."/>
            <person name="Grigoriev I.V."/>
            <person name="Jackson S.A."/>
            <person name="Sutton T.D.S."/>
            <person name="Dobson A.D.W."/>
            <person name="Rama T."/>
        </authorList>
    </citation>
    <scope>NUCLEOTIDE SEQUENCE</scope>
    <source>
        <strain evidence="8">TRa018bII</strain>
    </source>
</reference>
<dbReference type="EMBL" id="MU251484">
    <property type="protein sequence ID" value="KAG9233841.1"/>
    <property type="molecule type" value="Genomic_DNA"/>
</dbReference>
<dbReference type="InterPro" id="IPR021858">
    <property type="entry name" value="Fun_TF"/>
</dbReference>
<keyword evidence="9" id="KW-1185">Reference proteome</keyword>
<evidence type="ECO:0000256" key="3">
    <source>
        <dbReference type="ARBA" id="ARBA00023015"/>
    </source>
</evidence>
<keyword evidence="5" id="KW-0804">Transcription</keyword>
<evidence type="ECO:0000256" key="4">
    <source>
        <dbReference type="ARBA" id="ARBA00023125"/>
    </source>
</evidence>
<dbReference type="PANTHER" id="PTHR36206">
    <property type="entry name" value="ASPERCRYPTIN BIOSYNTHESIS CLUSTER-SPECIFIC TRANSCRIPTION REGULATOR ATNN-RELATED"/>
    <property type="match status" value="1"/>
</dbReference>
<name>A0A9P7YHS3_9HELO</name>
<dbReference type="AlphaFoldDB" id="A0A9P7YHS3"/>
<feature type="region of interest" description="Disordered" evidence="7">
    <location>
        <begin position="417"/>
        <end position="445"/>
    </location>
</feature>
<organism evidence="8 9">
    <name type="scientific">Amylocarpus encephaloides</name>
    <dbReference type="NCBI Taxonomy" id="45428"/>
    <lineage>
        <taxon>Eukaryota</taxon>
        <taxon>Fungi</taxon>
        <taxon>Dikarya</taxon>
        <taxon>Ascomycota</taxon>
        <taxon>Pezizomycotina</taxon>
        <taxon>Leotiomycetes</taxon>
        <taxon>Helotiales</taxon>
        <taxon>Helotiales incertae sedis</taxon>
        <taxon>Amylocarpus</taxon>
    </lineage>
</organism>
<gene>
    <name evidence="8" type="ORF">BJ875DRAFT_441854</name>
</gene>